<evidence type="ECO:0000259" key="6">
    <source>
        <dbReference type="PROSITE" id="PS50268"/>
    </source>
</evidence>
<sequence>MSGPANAIVRALGWRARATRAAAVVTVPVLVAVLAMLGQGFPLARVDLNDGGVWLTATDQLRLGRFNVQVEELNGGIVTTGSTFDVLQDGGDVLLSEPTTLSVVDPATVTTLAQVPATGTTPSLGAGTVSVVDEEGQVWVRAIDALEGLRIDQDTPDVTLGEGGAAVVARSGAALAVSPDGTVTRVDLVDGVPQASPVGSLEAGDVDALTTVGDEPVVLTGSTVRTLRGTVTLPEDGLVLQQPGPQSDRVLVASRTALYEVPLDGSDPVVHATAGSGQPAAPVQVGTCAHAAWASGHGSYLRLCEGSDPVELDLQDMQSTDALTFRVNRSMVLLNDTRQGRLWMPQQDTDLRVPNWQDVVPQDQPEQSQEDAEGQETTQDVAAECTDQSAPPSAADDAFGVRSGRATILSVIDNDTSSDCGILAISQVDELDPAFGTVQAVEGGRALQVDVSATASGSATFTYTISDGRGTSAPSTATVTLTVHEAGTDGPPTQVRTGTVRVEQGGEVERDVLADFADPDGDDLLLVGASADPLAGTVRVRQDGTLTFRAGGTQLGRTQVSVQVSDGTTTVEGVLEVDVRAPGSLAPQIDPVHAVTFVDEAVTVRPLDAVRSTGSEPARLAAVDDVVGATVVTDLEQGTFTFSAARAGTYYVTFVVAASPQQATGVARIDVREWPEQSQPPVAVRDTAYLPAGGQVTIDPLENDTDPAGGVLVLQQVAEQTDSGLQIAVLEHRLVQIRSSRTLEAPVVVRYTVSNGTSASVGEIVVQPVPPSDTSQPPVVRDVEVSVRTGGVVTIPVLESAYDPDGDQLTVNPTLPEPLGSGEGLLFVSGDVLRYQAPATAMTVHATFAVRDATGNETSAVLTVRVHASDAATKQPPRPQDLTARVFDGDSVRITVPLVGIDDDGDGVTLLGVATAPTKGRVTEVGADYLTYEALPGEVGTDTFTYAVEDWVGQRAVATIRVGIAPQPTGASAVVARDDEVTVRPGQRVEVRVLANDVDSGGGELSLDPTLEIPAGTDAEVQGRRVIVQAPGTAAVLQIVYTVTNDRGGRDTGVLTVTVSPDAAVLPPVARDVVVPAIDTLGRTEVEVDVLAVAQNPSGPLSDLEVSVPASVADVARVSATGTVVVTLVDHTQTVPYLLTNTTAADGSAASYAFITVPALGFFPPTPRPSAPVLRVATGEQLVIPLDEQVQVAPGRTATVSDAAGVSATRADGSSLVRDSTTLQFTSAPGYAGPASITLTVTDATGAGDATARTATITLSITVYALDDNPPTFVPSTIDVSPGEAPITVDLRAFTTGPEGQDVTTDRYSYAVVSDVPAGFTAVLSGSVLRVSANASTPKGASGRLDLTIGYGAAGSVEAAVDLRVIASSRPTARVLDTTVTNGVQGRDSTVEVLAGAYNPFPDSPLTVVGATVETPGAGTASSTGSTVTARPGADFVGQMVVRFRVRDVTGDPDREVEARLTVVVRGRPATPTAPRIGEVRDRTVVLSWDAPDNRGEPITGYRVVASPGNIVRQCASTTCTIDGLTNDVEYTFTVAAQNAVDWSDPSQPSAPARPDAVPDAPAAPTLSFGDGSITATWTAPASAGSAIKGYRVSISPPLPSGAAEIEVATTHTTFTGLTNGVQYAIAVRAVNSAPDPGPWSAASTMVPAGVPQAPTVTATRQQADGSNQIVVTWSVGSDNGDAIAGYEVSVDGATVAAPDGATTSYTLTNVQRGRTYEISVRARNKAGWSAWGSATGEIWSAPTAPQNVSLVADAGTGDWADGSVVLSWDAPVDAGGAGISIAGYTITGPGYSQSVGAGTRSVTISGLAAGTAGPYTVVARSSRDVTGPGGVSGTAQVVTAPQAPTLTLDVTVAGAVTITWPAVLDGGSPVTGYEWSLDGPGNGQDQSGTLAPGGGTLTLTLTATAGRYDVSVRAVTGAGASTWSRATAVVT</sequence>
<dbReference type="PROSITE" id="PS50853">
    <property type="entry name" value="FN3"/>
    <property type="match status" value="4"/>
</dbReference>
<feature type="domain" description="Fibronectin type-III" evidence="7">
    <location>
        <begin position="1471"/>
        <end position="1560"/>
    </location>
</feature>
<feature type="transmembrane region" description="Helical" evidence="5">
    <location>
        <begin position="21"/>
        <end position="41"/>
    </location>
</feature>
<name>A0A512PDB2_9CELL</name>
<dbReference type="Pfam" id="PF00041">
    <property type="entry name" value="fn3"/>
    <property type="match status" value="3"/>
</dbReference>
<dbReference type="GO" id="GO:0007156">
    <property type="term" value="P:homophilic cell adhesion via plasma membrane adhesion molecules"/>
    <property type="evidence" value="ECO:0007669"/>
    <property type="project" value="InterPro"/>
</dbReference>
<dbReference type="SUPFAM" id="SSF49265">
    <property type="entry name" value="Fibronectin type III"/>
    <property type="match status" value="3"/>
</dbReference>
<dbReference type="GO" id="GO:0016020">
    <property type="term" value="C:membrane"/>
    <property type="evidence" value="ECO:0007669"/>
    <property type="project" value="InterPro"/>
</dbReference>
<comment type="caution">
    <text evidence="8">The sequence shown here is derived from an EMBL/GenBank/DDBJ whole genome shotgun (WGS) entry which is preliminary data.</text>
</comment>
<dbReference type="InterPro" id="IPR036116">
    <property type="entry name" value="FN3_sf"/>
</dbReference>
<keyword evidence="1" id="KW-0677">Repeat</keyword>
<proteinExistence type="predicted"/>
<evidence type="ECO:0000256" key="2">
    <source>
        <dbReference type="ARBA" id="ARBA00023295"/>
    </source>
</evidence>
<feature type="region of interest" description="Disordered" evidence="4">
    <location>
        <begin position="1543"/>
        <end position="1564"/>
    </location>
</feature>
<accession>A0A512PDB2</accession>
<dbReference type="EMBL" id="BKAL01000006">
    <property type="protein sequence ID" value="GEP69193.1"/>
    <property type="molecule type" value="Genomic_DNA"/>
</dbReference>
<dbReference type="InterPro" id="IPR050964">
    <property type="entry name" value="Striated_Muscle_Regulatory"/>
</dbReference>
<dbReference type="SMART" id="SM00060">
    <property type="entry name" value="FN3"/>
    <property type="match status" value="6"/>
</dbReference>
<feature type="compositionally biased region" description="Low complexity" evidence="4">
    <location>
        <begin position="1550"/>
        <end position="1564"/>
    </location>
</feature>
<keyword evidence="3" id="KW-0624">Polysaccharide degradation</keyword>
<feature type="domain" description="Cadherin" evidence="6">
    <location>
        <begin position="1236"/>
        <end position="1273"/>
    </location>
</feature>
<dbReference type="RefSeq" id="WP_223203572.1">
    <property type="nucleotide sequence ID" value="NZ_BAABBJ010000006.1"/>
</dbReference>
<evidence type="ECO:0000313" key="8">
    <source>
        <dbReference type="EMBL" id="GEP69193.1"/>
    </source>
</evidence>
<reference evidence="8 9" key="1">
    <citation type="submission" date="2019-07" db="EMBL/GenBank/DDBJ databases">
        <title>Whole genome shotgun sequence of Cellulomonas soli NBRC 109434.</title>
        <authorList>
            <person name="Hosoyama A."/>
            <person name="Uohara A."/>
            <person name="Ohji S."/>
            <person name="Ichikawa N."/>
        </authorList>
    </citation>
    <scope>NUCLEOTIDE SEQUENCE [LARGE SCALE GENOMIC DNA]</scope>
    <source>
        <strain evidence="8 9">NBRC 109434</strain>
    </source>
</reference>
<evidence type="ECO:0000256" key="5">
    <source>
        <dbReference type="SAM" id="Phobius"/>
    </source>
</evidence>
<dbReference type="GO" id="GO:0000272">
    <property type="term" value="P:polysaccharide catabolic process"/>
    <property type="evidence" value="ECO:0007669"/>
    <property type="project" value="UniProtKB-KW"/>
</dbReference>
<evidence type="ECO:0000256" key="3">
    <source>
        <dbReference type="ARBA" id="ARBA00023326"/>
    </source>
</evidence>
<dbReference type="CDD" id="cd00063">
    <property type="entry name" value="FN3"/>
    <property type="match status" value="4"/>
</dbReference>
<dbReference type="PANTHER" id="PTHR13817">
    <property type="entry name" value="TITIN"/>
    <property type="match status" value="1"/>
</dbReference>
<gene>
    <name evidence="8" type="ORF">CSO01_19080</name>
</gene>
<feature type="domain" description="Fibronectin type-III" evidence="7">
    <location>
        <begin position="1561"/>
        <end position="1648"/>
    </location>
</feature>
<feature type="domain" description="Fibronectin type-III" evidence="7">
    <location>
        <begin position="1651"/>
        <end position="1744"/>
    </location>
</feature>
<feature type="region of interest" description="Disordered" evidence="4">
    <location>
        <begin position="361"/>
        <end position="380"/>
    </location>
</feature>
<keyword evidence="5" id="KW-1133">Transmembrane helix</keyword>
<dbReference type="GO" id="GO:0016798">
    <property type="term" value="F:hydrolase activity, acting on glycosyl bonds"/>
    <property type="evidence" value="ECO:0007669"/>
    <property type="project" value="UniProtKB-KW"/>
</dbReference>
<dbReference type="GO" id="GO:0005509">
    <property type="term" value="F:calcium ion binding"/>
    <property type="evidence" value="ECO:0007669"/>
    <property type="project" value="InterPro"/>
</dbReference>
<organism evidence="8 9">
    <name type="scientific">Cellulomonas soli</name>
    <dbReference type="NCBI Taxonomy" id="931535"/>
    <lineage>
        <taxon>Bacteria</taxon>
        <taxon>Bacillati</taxon>
        <taxon>Actinomycetota</taxon>
        <taxon>Actinomycetes</taxon>
        <taxon>Micrococcales</taxon>
        <taxon>Cellulomonadaceae</taxon>
        <taxon>Cellulomonas</taxon>
    </lineage>
</organism>
<keyword evidence="2" id="KW-0326">Glycosidase</keyword>
<feature type="domain" description="Fibronectin type-III" evidence="7">
    <location>
        <begin position="1841"/>
        <end position="1932"/>
    </location>
</feature>
<keyword evidence="3" id="KW-0119">Carbohydrate metabolism</keyword>
<keyword evidence="9" id="KW-1185">Reference proteome</keyword>
<keyword evidence="5" id="KW-0812">Transmembrane</keyword>
<dbReference type="Gene3D" id="2.60.40.10">
    <property type="entry name" value="Immunoglobulins"/>
    <property type="match status" value="5"/>
</dbReference>
<evidence type="ECO:0000256" key="1">
    <source>
        <dbReference type="ARBA" id="ARBA00022737"/>
    </source>
</evidence>
<dbReference type="InterPro" id="IPR002126">
    <property type="entry name" value="Cadherin-like_dom"/>
</dbReference>
<keyword evidence="2" id="KW-0378">Hydrolase</keyword>
<dbReference type="Gene3D" id="2.60.40.2810">
    <property type="match status" value="1"/>
</dbReference>
<dbReference type="PROSITE" id="PS50268">
    <property type="entry name" value="CADHERIN_2"/>
    <property type="match status" value="1"/>
</dbReference>
<dbReference type="InterPro" id="IPR013783">
    <property type="entry name" value="Ig-like_fold"/>
</dbReference>
<evidence type="ECO:0000259" key="7">
    <source>
        <dbReference type="PROSITE" id="PS50853"/>
    </source>
</evidence>
<dbReference type="PANTHER" id="PTHR13817:SF151">
    <property type="entry name" value="TITIN"/>
    <property type="match status" value="1"/>
</dbReference>
<evidence type="ECO:0000313" key="9">
    <source>
        <dbReference type="Proteomes" id="UP000321798"/>
    </source>
</evidence>
<dbReference type="Proteomes" id="UP000321798">
    <property type="component" value="Unassembled WGS sequence"/>
</dbReference>
<keyword evidence="5" id="KW-0472">Membrane</keyword>
<dbReference type="InterPro" id="IPR003961">
    <property type="entry name" value="FN3_dom"/>
</dbReference>
<evidence type="ECO:0000256" key="4">
    <source>
        <dbReference type="SAM" id="MobiDB-lite"/>
    </source>
</evidence>
<protein>
    <submittedName>
        <fullName evidence="8">ATPase AAA</fullName>
    </submittedName>
</protein>
<dbReference type="Pfam" id="PF17963">
    <property type="entry name" value="Big_9"/>
    <property type="match status" value="6"/>
</dbReference>